<evidence type="ECO:0000313" key="5">
    <source>
        <dbReference type="Proteomes" id="UP000199138"/>
    </source>
</evidence>
<dbReference type="InterPro" id="IPR036271">
    <property type="entry name" value="Tet_transcr_reg_TetR-rel_C_sf"/>
</dbReference>
<dbReference type="InterPro" id="IPR009057">
    <property type="entry name" value="Homeodomain-like_sf"/>
</dbReference>
<dbReference type="PANTHER" id="PTHR30328">
    <property type="entry name" value="TRANSCRIPTIONAL REPRESSOR"/>
    <property type="match status" value="1"/>
</dbReference>
<protein>
    <submittedName>
        <fullName evidence="4">Transcriptional regulator, TetR family</fullName>
    </submittedName>
</protein>
<dbReference type="SUPFAM" id="SSF46689">
    <property type="entry name" value="Homeodomain-like"/>
    <property type="match status" value="1"/>
</dbReference>
<dbReference type="SUPFAM" id="SSF48498">
    <property type="entry name" value="Tetracyclin repressor-like, C-terminal domain"/>
    <property type="match status" value="1"/>
</dbReference>
<dbReference type="Pfam" id="PF17938">
    <property type="entry name" value="TetR_C_29"/>
    <property type="match status" value="1"/>
</dbReference>
<dbReference type="InterPro" id="IPR050109">
    <property type="entry name" value="HTH-type_TetR-like_transc_reg"/>
</dbReference>
<dbReference type="Gene3D" id="1.10.357.10">
    <property type="entry name" value="Tetracycline Repressor, domain 2"/>
    <property type="match status" value="1"/>
</dbReference>
<dbReference type="GO" id="GO:0003677">
    <property type="term" value="F:DNA binding"/>
    <property type="evidence" value="ECO:0007669"/>
    <property type="project" value="UniProtKB-UniRule"/>
</dbReference>
<evidence type="ECO:0000256" key="2">
    <source>
        <dbReference type="PROSITE-ProRule" id="PRU00335"/>
    </source>
</evidence>
<sequence>MDLNEKQLQILDIAEKLFAENGFDATSVRHIAKEADINVAMISYYFGSKEKLLETLFAHKVADFKLEINQIVHNEDLDWFEKVDRLVSLLVQRIHKNRRVHKIINNEYSSNCRNFDIQKFIDRKKENYILLEKFIKSGQKAGAFTKNVEISLIVPTILGTYFYFYYNKKIFHLMYNLDENSADEFVLTTLNKHVQQTIKAILTYEN</sequence>
<organism evidence="4 5">
    <name type="scientific">Pustulibacterium marinum</name>
    <dbReference type="NCBI Taxonomy" id="1224947"/>
    <lineage>
        <taxon>Bacteria</taxon>
        <taxon>Pseudomonadati</taxon>
        <taxon>Bacteroidota</taxon>
        <taxon>Flavobacteriia</taxon>
        <taxon>Flavobacteriales</taxon>
        <taxon>Flavobacteriaceae</taxon>
        <taxon>Pustulibacterium</taxon>
    </lineage>
</organism>
<feature type="domain" description="HTH tetR-type" evidence="3">
    <location>
        <begin position="4"/>
        <end position="64"/>
    </location>
</feature>
<evidence type="ECO:0000313" key="4">
    <source>
        <dbReference type="EMBL" id="SFU62791.1"/>
    </source>
</evidence>
<dbReference type="PROSITE" id="PS01081">
    <property type="entry name" value="HTH_TETR_1"/>
    <property type="match status" value="1"/>
</dbReference>
<dbReference type="InterPro" id="IPR023772">
    <property type="entry name" value="DNA-bd_HTH_TetR-type_CS"/>
</dbReference>
<accession>A0A1I7HQ49</accession>
<dbReference type="AlphaFoldDB" id="A0A1I7HQ49"/>
<dbReference type="STRING" id="1224947.SAMN05216480_110120"/>
<dbReference type="PRINTS" id="PR00455">
    <property type="entry name" value="HTHTETR"/>
</dbReference>
<dbReference type="Proteomes" id="UP000199138">
    <property type="component" value="Unassembled WGS sequence"/>
</dbReference>
<dbReference type="PANTHER" id="PTHR30328:SF54">
    <property type="entry name" value="HTH-TYPE TRANSCRIPTIONAL REPRESSOR SCO4008"/>
    <property type="match status" value="1"/>
</dbReference>
<dbReference type="InterPro" id="IPR041474">
    <property type="entry name" value="NicS_C"/>
</dbReference>
<dbReference type="RefSeq" id="WP_093025622.1">
    <property type="nucleotide sequence ID" value="NZ_FPBK01000010.1"/>
</dbReference>
<evidence type="ECO:0000259" key="3">
    <source>
        <dbReference type="PROSITE" id="PS50977"/>
    </source>
</evidence>
<dbReference type="InterPro" id="IPR001647">
    <property type="entry name" value="HTH_TetR"/>
</dbReference>
<dbReference type="EMBL" id="FPBK01000010">
    <property type="protein sequence ID" value="SFU62791.1"/>
    <property type="molecule type" value="Genomic_DNA"/>
</dbReference>
<proteinExistence type="predicted"/>
<evidence type="ECO:0000256" key="1">
    <source>
        <dbReference type="ARBA" id="ARBA00023125"/>
    </source>
</evidence>
<dbReference type="OrthoDB" id="9789566at2"/>
<keyword evidence="5" id="KW-1185">Reference proteome</keyword>
<dbReference type="PROSITE" id="PS50977">
    <property type="entry name" value="HTH_TETR_2"/>
    <property type="match status" value="1"/>
</dbReference>
<gene>
    <name evidence="4" type="ORF">SAMN05216480_110120</name>
</gene>
<reference evidence="4 5" key="1">
    <citation type="submission" date="2016-10" db="EMBL/GenBank/DDBJ databases">
        <authorList>
            <person name="de Groot N.N."/>
        </authorList>
    </citation>
    <scope>NUCLEOTIDE SEQUENCE [LARGE SCALE GENOMIC DNA]</scope>
    <source>
        <strain evidence="4 5">CGMCC 1.12333</strain>
    </source>
</reference>
<dbReference type="Pfam" id="PF00440">
    <property type="entry name" value="TetR_N"/>
    <property type="match status" value="1"/>
</dbReference>
<feature type="DNA-binding region" description="H-T-H motif" evidence="2">
    <location>
        <begin position="27"/>
        <end position="46"/>
    </location>
</feature>
<keyword evidence="1 2" id="KW-0238">DNA-binding</keyword>
<name>A0A1I7HQ49_9FLAO</name>